<dbReference type="InterPro" id="IPR011251">
    <property type="entry name" value="Luciferase-like_dom"/>
</dbReference>
<gene>
    <name evidence="3" type="ORF">FA014_00310</name>
</gene>
<dbReference type="CDD" id="cd01097">
    <property type="entry name" value="Tetrahydromethanopterin_reductase"/>
    <property type="match status" value="1"/>
</dbReference>
<evidence type="ECO:0000313" key="3">
    <source>
        <dbReference type="EMBL" id="TKR27492.1"/>
    </source>
</evidence>
<accession>A0A7Z8K2K4</accession>
<organism evidence="3 4">
    <name type="scientific">Cellulomonas hominis</name>
    <dbReference type="NCBI Taxonomy" id="156981"/>
    <lineage>
        <taxon>Bacteria</taxon>
        <taxon>Bacillati</taxon>
        <taxon>Actinomycetota</taxon>
        <taxon>Actinomycetes</taxon>
        <taxon>Micrococcales</taxon>
        <taxon>Cellulomonadaceae</taxon>
        <taxon>Cellulomonas</taxon>
    </lineage>
</organism>
<dbReference type="GO" id="GO:0016705">
    <property type="term" value="F:oxidoreductase activity, acting on paired donors, with incorporation or reduction of molecular oxygen"/>
    <property type="evidence" value="ECO:0007669"/>
    <property type="project" value="InterPro"/>
</dbReference>
<sequence length="315" mass="32905">MSLDVGVLLPRDLPAHQVLPYARRADALGFAELWVVEDLGFRGGMAQAAAVLAATERIRVGVGILPVGARNVAFAAMEAATVAELFPGRLHLGIGHGMPDWMRQVGAWPASPLTAFEEYVTALRALLRGEEVTVDGRYVRLDGVRLENPPAEVPPVLAGVRGPKSLAAAGRCADGTVLAEPVGPEYLATATAQIGHVPGHRVVAYDVAAVDADPAAARDQVRPALAWIGDPGWAPHIDPMDFAAQFRDLRDRTPDRAAFAAALPDAWVDRLAVVGTPEQARARLDGLALAGADAVVLAPAGPDPLAALEGLAAVL</sequence>
<dbReference type="PANTHER" id="PTHR43244:SF1">
    <property type="entry name" value="5,10-METHYLENETETRAHYDROMETHANOPTERIN REDUCTASE"/>
    <property type="match status" value="1"/>
</dbReference>
<evidence type="ECO:0000256" key="1">
    <source>
        <dbReference type="ARBA" id="ARBA00023002"/>
    </source>
</evidence>
<dbReference type="EMBL" id="SZYE01000001">
    <property type="protein sequence ID" value="TKR27492.1"/>
    <property type="molecule type" value="Genomic_DNA"/>
</dbReference>
<dbReference type="OrthoDB" id="675245at2"/>
<dbReference type="InterPro" id="IPR050564">
    <property type="entry name" value="F420-G6PD/mer"/>
</dbReference>
<dbReference type="AlphaFoldDB" id="A0A7Z8K2K4"/>
<dbReference type="Proteomes" id="UP000308121">
    <property type="component" value="Unassembled WGS sequence"/>
</dbReference>
<dbReference type="Pfam" id="PF00296">
    <property type="entry name" value="Bac_luciferase"/>
    <property type="match status" value="1"/>
</dbReference>
<protein>
    <submittedName>
        <fullName evidence="3">LLM class flavin-dependent oxidoreductase</fullName>
    </submittedName>
</protein>
<dbReference type="InterPro" id="IPR036661">
    <property type="entry name" value="Luciferase-like_sf"/>
</dbReference>
<feature type="domain" description="Luciferase-like" evidence="2">
    <location>
        <begin position="14"/>
        <end position="293"/>
    </location>
</feature>
<keyword evidence="1" id="KW-0560">Oxidoreductase</keyword>
<dbReference type="PANTHER" id="PTHR43244">
    <property type="match status" value="1"/>
</dbReference>
<dbReference type="RefSeq" id="WP_154727719.1">
    <property type="nucleotide sequence ID" value="NZ_SZYE01000001.1"/>
</dbReference>
<reference evidence="3 4" key="1">
    <citation type="submission" date="2019-05" db="EMBL/GenBank/DDBJ databases">
        <title>Genome sequence of Cellulomonas hominis strain CS1.</title>
        <authorList>
            <person name="Belmont J."/>
            <person name="Maclea K.S."/>
        </authorList>
    </citation>
    <scope>NUCLEOTIDE SEQUENCE [LARGE SCALE GENOMIC DNA]</scope>
    <source>
        <strain evidence="3 4">CS1</strain>
    </source>
</reference>
<name>A0A7Z8K2K4_9CELL</name>
<dbReference type="SUPFAM" id="SSF51679">
    <property type="entry name" value="Bacterial luciferase-like"/>
    <property type="match status" value="1"/>
</dbReference>
<dbReference type="Gene3D" id="3.20.20.30">
    <property type="entry name" value="Luciferase-like domain"/>
    <property type="match status" value="1"/>
</dbReference>
<comment type="caution">
    <text evidence="3">The sequence shown here is derived from an EMBL/GenBank/DDBJ whole genome shotgun (WGS) entry which is preliminary data.</text>
</comment>
<evidence type="ECO:0000313" key="4">
    <source>
        <dbReference type="Proteomes" id="UP000308121"/>
    </source>
</evidence>
<proteinExistence type="predicted"/>
<evidence type="ECO:0000259" key="2">
    <source>
        <dbReference type="Pfam" id="PF00296"/>
    </source>
</evidence>